<dbReference type="Gene3D" id="3.40.50.1000">
    <property type="entry name" value="HAD superfamily/HAD-like"/>
    <property type="match status" value="1"/>
</dbReference>
<evidence type="ECO:0000256" key="2">
    <source>
        <dbReference type="ARBA" id="ARBA00004818"/>
    </source>
</evidence>
<protein>
    <recommendedName>
        <fullName evidence="4">phosphoglycolate phosphatase</fullName>
        <ecNumber evidence="4">3.1.3.18</ecNumber>
    </recommendedName>
</protein>
<dbReference type="Gene3D" id="1.10.150.730">
    <property type="match status" value="1"/>
</dbReference>
<comment type="caution">
    <text evidence="5">The sequence shown here is derived from an EMBL/GenBank/DDBJ whole genome shotgun (WGS) entry which is preliminary data.</text>
</comment>
<dbReference type="SFLD" id="SFLDS00003">
    <property type="entry name" value="Haloacid_Dehalogenase"/>
    <property type="match status" value="1"/>
</dbReference>
<dbReference type="GO" id="GO:0006281">
    <property type="term" value="P:DNA repair"/>
    <property type="evidence" value="ECO:0007669"/>
    <property type="project" value="TreeGrafter"/>
</dbReference>
<dbReference type="InterPro" id="IPR041492">
    <property type="entry name" value="HAD_2"/>
</dbReference>
<dbReference type="InterPro" id="IPR036412">
    <property type="entry name" value="HAD-like_sf"/>
</dbReference>
<dbReference type="NCBIfam" id="TIGR01549">
    <property type="entry name" value="HAD-SF-IA-v1"/>
    <property type="match status" value="1"/>
</dbReference>
<proteinExistence type="inferred from homology"/>
<name>A0A023DYD1_9PROT</name>
<dbReference type="GO" id="GO:0008967">
    <property type="term" value="F:phosphoglycolate phosphatase activity"/>
    <property type="evidence" value="ECO:0007669"/>
    <property type="project" value="UniProtKB-EC"/>
</dbReference>
<dbReference type="EC" id="3.1.3.18" evidence="4"/>
<dbReference type="PANTHER" id="PTHR43434">
    <property type="entry name" value="PHOSPHOGLYCOLATE PHOSPHATASE"/>
    <property type="match status" value="1"/>
</dbReference>
<comment type="catalytic activity">
    <reaction evidence="1">
        <text>2-phosphoglycolate + H2O = glycolate + phosphate</text>
        <dbReference type="Rhea" id="RHEA:14369"/>
        <dbReference type="ChEBI" id="CHEBI:15377"/>
        <dbReference type="ChEBI" id="CHEBI:29805"/>
        <dbReference type="ChEBI" id="CHEBI:43474"/>
        <dbReference type="ChEBI" id="CHEBI:58033"/>
        <dbReference type="EC" id="3.1.3.18"/>
    </reaction>
</comment>
<dbReference type="InterPro" id="IPR050155">
    <property type="entry name" value="HAD-like_hydrolase_sf"/>
</dbReference>
<dbReference type="Proteomes" id="UP000024842">
    <property type="component" value="Unassembled WGS sequence"/>
</dbReference>
<gene>
    <name evidence="5" type="ORF">HE1_00263</name>
</gene>
<keyword evidence="6" id="KW-1185">Reference proteome</keyword>
<dbReference type="PANTHER" id="PTHR43434:SF1">
    <property type="entry name" value="PHOSPHOGLYCOLATE PHOSPHATASE"/>
    <property type="match status" value="1"/>
</dbReference>
<dbReference type="SUPFAM" id="SSF56784">
    <property type="entry name" value="HAD-like"/>
    <property type="match status" value="1"/>
</dbReference>
<dbReference type="EMBL" id="BAUP01000048">
    <property type="protein sequence ID" value="GAJ45945.1"/>
    <property type="molecule type" value="Genomic_DNA"/>
</dbReference>
<sequence>MNIFKKVDGVFFDWDGTLVDTVFSGLSMINSFLSLKGKSQIVEDLYIVSPSLSVRDAFRSLFTPDEYSEAVRDFKLFLDQRVTDVLPFDGVKSLLDFLYDREVPMGIVSNQYGDVLRRQVKQLEWERYFFYISGSGDWEQDKPSALPLIETLRNSGVEPGKSVFFVGDSLVDMVCAQHAGCTPVSIGAQAKTFDGNFVSFKNICHFYDEIKSSIESNFLGEKK</sequence>
<dbReference type="STRING" id="1427503.HE1_00263"/>
<accession>A0A023DYD1</accession>
<evidence type="ECO:0000256" key="1">
    <source>
        <dbReference type="ARBA" id="ARBA00000830"/>
    </source>
</evidence>
<dbReference type="GO" id="GO:0005829">
    <property type="term" value="C:cytosol"/>
    <property type="evidence" value="ECO:0007669"/>
    <property type="project" value="TreeGrafter"/>
</dbReference>
<comment type="similarity">
    <text evidence="3">Belongs to the HAD-like hydrolase superfamily. CbbY/CbbZ/Gph/YieH family.</text>
</comment>
<dbReference type="InterPro" id="IPR006439">
    <property type="entry name" value="HAD-SF_hydro_IA"/>
</dbReference>
<dbReference type="InterPro" id="IPR023214">
    <property type="entry name" value="HAD_sf"/>
</dbReference>
<dbReference type="RefSeq" id="WP_162531161.1">
    <property type="nucleotide sequence ID" value="NZ_BAUP01000048.1"/>
</dbReference>
<organism evidence="5 6">
    <name type="scientific">Holospora elegans E1</name>
    <dbReference type="NCBI Taxonomy" id="1427503"/>
    <lineage>
        <taxon>Bacteria</taxon>
        <taxon>Pseudomonadati</taxon>
        <taxon>Pseudomonadota</taxon>
        <taxon>Alphaproteobacteria</taxon>
        <taxon>Holosporales</taxon>
        <taxon>Holosporaceae</taxon>
        <taxon>Holospora</taxon>
    </lineage>
</organism>
<comment type="pathway">
    <text evidence="2">Organic acid metabolism; glycolate biosynthesis; glycolate from 2-phosphoglycolate: step 1/1.</text>
</comment>
<reference evidence="5 6" key="1">
    <citation type="journal article" date="2014" name="FEMS Microbiol. Lett.">
        <title>Draft genome sequences of three Holospora species (Holospora obtusa, Holospora undulata, and Holospora elegans), endonuclear symbiotic bacteria of the ciliate Paramecium caudatum.</title>
        <authorList>
            <person name="Dohra H."/>
            <person name="Tanaka K."/>
            <person name="Suzuki T."/>
            <person name="Fujishima M."/>
            <person name="Suzuki H."/>
        </authorList>
    </citation>
    <scope>NUCLEOTIDE SEQUENCE [LARGE SCALE GENOMIC DNA]</scope>
    <source>
        <strain evidence="5 6">E1</strain>
    </source>
</reference>
<evidence type="ECO:0000313" key="5">
    <source>
        <dbReference type="EMBL" id="GAJ45945.1"/>
    </source>
</evidence>
<evidence type="ECO:0000313" key="6">
    <source>
        <dbReference type="Proteomes" id="UP000024842"/>
    </source>
</evidence>
<evidence type="ECO:0000256" key="4">
    <source>
        <dbReference type="ARBA" id="ARBA00013078"/>
    </source>
</evidence>
<dbReference type="AlphaFoldDB" id="A0A023DYD1"/>
<evidence type="ECO:0000256" key="3">
    <source>
        <dbReference type="ARBA" id="ARBA00006171"/>
    </source>
</evidence>
<dbReference type="Pfam" id="PF13419">
    <property type="entry name" value="HAD_2"/>
    <property type="match status" value="1"/>
</dbReference>
<dbReference type="SFLD" id="SFLDG01129">
    <property type="entry name" value="C1.5:_HAD__Beta-PGM__Phosphata"/>
    <property type="match status" value="1"/>
</dbReference>